<dbReference type="PANTHER" id="PTHR23112:SF0">
    <property type="entry name" value="TRANSMEMBRANE PROTEIN 116"/>
    <property type="match status" value="1"/>
</dbReference>
<feature type="transmembrane region" description="Helical" evidence="6">
    <location>
        <begin position="124"/>
        <end position="145"/>
    </location>
</feature>
<dbReference type="GO" id="GO:0007165">
    <property type="term" value="P:signal transduction"/>
    <property type="evidence" value="ECO:0007669"/>
    <property type="project" value="UniProtKB-ARBA"/>
</dbReference>
<keyword evidence="4 6" id="KW-0472">Membrane</keyword>
<reference evidence="7 8" key="1">
    <citation type="journal article" date="2020" name="G3 (Bethesda)">
        <title>Improved Reference Genome for Cyclotella cryptica CCMP332, a Model for Cell Wall Morphogenesis, Salinity Adaptation, and Lipid Production in Diatoms (Bacillariophyta).</title>
        <authorList>
            <person name="Roberts W.R."/>
            <person name="Downey K.M."/>
            <person name="Ruck E.C."/>
            <person name="Traller J.C."/>
            <person name="Alverson A.J."/>
        </authorList>
    </citation>
    <scope>NUCLEOTIDE SEQUENCE [LARGE SCALE GENOMIC DNA]</scope>
    <source>
        <strain evidence="7 8">CCMP332</strain>
    </source>
</reference>
<evidence type="ECO:0000256" key="4">
    <source>
        <dbReference type="ARBA" id="ARBA00023136"/>
    </source>
</evidence>
<keyword evidence="8" id="KW-1185">Reference proteome</keyword>
<comment type="caution">
    <text evidence="7">The sequence shown here is derived from an EMBL/GenBank/DDBJ whole genome shotgun (WGS) entry which is preliminary data.</text>
</comment>
<evidence type="ECO:0000313" key="7">
    <source>
        <dbReference type="EMBL" id="KAL3802502.1"/>
    </source>
</evidence>
<comment type="subcellular location">
    <subcellularLocation>
        <location evidence="1">Membrane</location>
        <topology evidence="1">Multi-pass membrane protein</topology>
    </subcellularLocation>
</comment>
<feature type="transmembrane region" description="Helical" evidence="6">
    <location>
        <begin position="165"/>
        <end position="186"/>
    </location>
</feature>
<dbReference type="GO" id="GO:0016020">
    <property type="term" value="C:membrane"/>
    <property type="evidence" value="ECO:0007669"/>
    <property type="project" value="UniProtKB-SubCell"/>
</dbReference>
<feature type="region of interest" description="Disordered" evidence="5">
    <location>
        <begin position="316"/>
        <end position="343"/>
    </location>
</feature>
<dbReference type="EMBL" id="JABMIG020000019">
    <property type="protein sequence ID" value="KAL3802502.1"/>
    <property type="molecule type" value="Genomic_DNA"/>
</dbReference>
<protein>
    <recommendedName>
        <fullName evidence="9">Opsin</fullName>
    </recommendedName>
</protein>
<feature type="transmembrane region" description="Helical" evidence="6">
    <location>
        <begin position="198"/>
        <end position="215"/>
    </location>
</feature>
<gene>
    <name evidence="7" type="ORF">HJC23_012521</name>
</gene>
<name>A0ABD3QQI2_9STRA</name>
<dbReference type="CDD" id="cd00637">
    <property type="entry name" value="7tm_classA_rhodopsin-like"/>
    <property type="match status" value="1"/>
</dbReference>
<evidence type="ECO:0000256" key="3">
    <source>
        <dbReference type="ARBA" id="ARBA00022989"/>
    </source>
</evidence>
<dbReference type="PANTHER" id="PTHR23112">
    <property type="entry name" value="G PROTEIN-COUPLED RECEPTOR 157-RELATED"/>
    <property type="match status" value="1"/>
</dbReference>
<dbReference type="Gene3D" id="1.20.1070.10">
    <property type="entry name" value="Rhodopsin 7-helix transmembrane proteins"/>
    <property type="match status" value="1"/>
</dbReference>
<evidence type="ECO:0000256" key="6">
    <source>
        <dbReference type="SAM" id="Phobius"/>
    </source>
</evidence>
<evidence type="ECO:0000313" key="8">
    <source>
        <dbReference type="Proteomes" id="UP001516023"/>
    </source>
</evidence>
<proteinExistence type="predicted"/>
<dbReference type="Proteomes" id="UP001516023">
    <property type="component" value="Unassembled WGS sequence"/>
</dbReference>
<organism evidence="7 8">
    <name type="scientific">Cyclotella cryptica</name>
    <dbReference type="NCBI Taxonomy" id="29204"/>
    <lineage>
        <taxon>Eukaryota</taxon>
        <taxon>Sar</taxon>
        <taxon>Stramenopiles</taxon>
        <taxon>Ochrophyta</taxon>
        <taxon>Bacillariophyta</taxon>
        <taxon>Coscinodiscophyceae</taxon>
        <taxon>Thalassiosirophycidae</taxon>
        <taxon>Stephanodiscales</taxon>
        <taxon>Stephanodiscaceae</taxon>
        <taxon>Cyclotella</taxon>
    </lineage>
</organism>
<feature type="transmembrane region" description="Helical" evidence="6">
    <location>
        <begin position="44"/>
        <end position="68"/>
    </location>
</feature>
<dbReference type="SUPFAM" id="SSF81321">
    <property type="entry name" value="Family A G protein-coupled receptor-like"/>
    <property type="match status" value="1"/>
</dbReference>
<evidence type="ECO:0000256" key="5">
    <source>
        <dbReference type="SAM" id="MobiDB-lite"/>
    </source>
</evidence>
<feature type="transmembrane region" description="Helical" evidence="6">
    <location>
        <begin position="84"/>
        <end position="104"/>
    </location>
</feature>
<dbReference type="AlphaFoldDB" id="A0ABD3QQI2"/>
<keyword evidence="3 6" id="KW-1133">Transmembrane helix</keyword>
<keyword evidence="2 6" id="KW-0812">Transmembrane</keyword>
<sequence>MNQLLGALSFFDILGSSSYALTTMPTPASDQLYGAKGNDQTCTAQGFFIQIGTIACLLNVSLALYYLLTIKYGWTEGKMKRKRAAYFLFVPPIVVGLVYAFVGISYYDNVRVWCNNSAKWWPEIPVILAIIAATCIMGTLSYHVYKNEKQTAQYTNSGSRLSIMVFKQSCWFVVAFYVTWAPYLALQYMLSSGKGYDNYGLILSAATMVPLQGFWNNFVYIRTRYLNNAVARMSFSIRRISSIFWRKSNRTTEQSLQISAAHEQLQVVQVDDNAFVGTPDEEDNDPKTQHKKVLVGKPFESTPAENLTPRLDETCGRGLNDLSRQSGNDSNAGKEDFASEEPLGVSTNYDSKFNQEKTSSAIGMKTIDIGHVSETTSIQGGTASYSSGSNQRDRRRSLINFIGTFEE</sequence>
<accession>A0ABD3QQI2</accession>
<evidence type="ECO:0000256" key="1">
    <source>
        <dbReference type="ARBA" id="ARBA00004141"/>
    </source>
</evidence>
<evidence type="ECO:0008006" key="9">
    <source>
        <dbReference type="Google" id="ProtNLM"/>
    </source>
</evidence>
<evidence type="ECO:0000256" key="2">
    <source>
        <dbReference type="ARBA" id="ARBA00022692"/>
    </source>
</evidence>
<feature type="compositionally biased region" description="Polar residues" evidence="5">
    <location>
        <begin position="322"/>
        <end position="331"/>
    </location>
</feature>